<keyword evidence="2" id="KW-1185">Reference proteome</keyword>
<feature type="region of interest" description="Disordered" evidence="1">
    <location>
        <begin position="145"/>
        <end position="188"/>
    </location>
</feature>
<evidence type="ECO:0000256" key="1">
    <source>
        <dbReference type="SAM" id="MobiDB-lite"/>
    </source>
</evidence>
<gene>
    <name evidence="3" type="primary">LOC105987885</name>
</gene>
<evidence type="ECO:0000313" key="3">
    <source>
        <dbReference type="RefSeq" id="XP_012874762.1"/>
    </source>
</evidence>
<feature type="compositionally biased region" description="Low complexity" evidence="1">
    <location>
        <begin position="9"/>
        <end position="20"/>
    </location>
</feature>
<feature type="region of interest" description="Disordered" evidence="1">
    <location>
        <begin position="239"/>
        <end position="280"/>
    </location>
</feature>
<dbReference type="InParanoid" id="A0A1S3FFP5"/>
<dbReference type="GeneID" id="105987885"/>
<feature type="compositionally biased region" description="Polar residues" evidence="1">
    <location>
        <begin position="163"/>
        <end position="175"/>
    </location>
</feature>
<accession>A0A1S3FFP5</accession>
<dbReference type="KEGG" id="dord:105987885"/>
<protein>
    <submittedName>
        <fullName evidence="3">Uncharacterized protein LOC105987885</fullName>
    </submittedName>
</protein>
<dbReference type="Proteomes" id="UP000081671">
    <property type="component" value="Unplaced"/>
</dbReference>
<dbReference type="AlphaFoldDB" id="A0A1S3FFP5"/>
<dbReference type="RefSeq" id="XP_012874762.1">
    <property type="nucleotide sequence ID" value="XM_013019308.1"/>
</dbReference>
<feature type="compositionally biased region" description="Pro residues" evidence="1">
    <location>
        <begin position="270"/>
        <end position="279"/>
    </location>
</feature>
<reference evidence="3" key="1">
    <citation type="submission" date="2025-08" db="UniProtKB">
        <authorList>
            <consortium name="RefSeq"/>
        </authorList>
    </citation>
    <scope>IDENTIFICATION</scope>
    <source>
        <tissue evidence="3">Kidney</tissue>
    </source>
</reference>
<name>A0A1S3FFP5_DIPOR</name>
<sequence>MAFMGTAQGSSDFPPSSIGSSGTEMLSDVLERFDKCYPGFLVVSLTLDDLGPIFPPGPHSREGKSLSLRSWESWAVTWRAFQDSPTAPLGSRPPPPPNVGGAINVASPLFPFGDPSPGTPDDRSCLEIWRQHVVSGVKSRVGATRTAAPFNQALPRAQPTRPPRSSTTRFASPSPVQLKGSGAASPGLGASRLLTSDWLRARGRQSRGSAAIQLGAAILAESLGGERLGARKEARFRGWGGPEASGRAGERVCGPRPKVPGEAVGVRPPKGAPPLPSPHPLCRAPLARGGAGYVERGRAGELLRLRPERTLRPPLAGTWWRRRRCGGPAEVCMWGARASRRAAAVLSGPRWRSRARREVCARFLILEKNAGPEARYPESIAPVGRLSLKTKSN</sequence>
<evidence type="ECO:0000313" key="2">
    <source>
        <dbReference type="Proteomes" id="UP000081671"/>
    </source>
</evidence>
<proteinExistence type="predicted"/>
<feature type="region of interest" description="Disordered" evidence="1">
    <location>
        <begin position="1"/>
        <end position="20"/>
    </location>
</feature>
<organism evidence="2 3">
    <name type="scientific">Dipodomys ordii</name>
    <name type="common">Ord's kangaroo rat</name>
    <dbReference type="NCBI Taxonomy" id="10020"/>
    <lineage>
        <taxon>Eukaryota</taxon>
        <taxon>Metazoa</taxon>
        <taxon>Chordata</taxon>
        <taxon>Craniata</taxon>
        <taxon>Vertebrata</taxon>
        <taxon>Euteleostomi</taxon>
        <taxon>Mammalia</taxon>
        <taxon>Eutheria</taxon>
        <taxon>Euarchontoglires</taxon>
        <taxon>Glires</taxon>
        <taxon>Rodentia</taxon>
        <taxon>Castorimorpha</taxon>
        <taxon>Heteromyidae</taxon>
        <taxon>Dipodomyinae</taxon>
        <taxon>Dipodomys</taxon>
    </lineage>
</organism>